<dbReference type="EMBL" id="AAQJ02000001">
    <property type="protein sequence ID" value="EDP46121.1"/>
    <property type="molecule type" value="Genomic_DNA"/>
</dbReference>
<sequence length="208" mass="23747">MNSKFDGSDVKILKKKVVYQGHFQLEQWKVKFRLFNGNWSATQTREIFERGEAVGILLVDIHRDQLVLIEQFRVGIAGKTGNPWLIEIVAGVIDKNEPLEQVARRETKEETGLEINNLYPICDYWVSPGASSERVYLFCGQVDAQCAKGIHGLTDEGEDIRVCVLNLNVAYHLLNQGKFNNSSTIIALQWLQHNEQKMRKAFLKNSNL</sequence>
<comment type="similarity">
    <text evidence="2">Belongs to the Nudix hydrolase family. NudF subfamily.</text>
</comment>
<dbReference type="EC" id="3.6.1.13" evidence="3"/>
<dbReference type="PANTHER" id="PTHR11839:SF5">
    <property type="entry name" value="ADP-RIBOSE PYROPHOSPHATASE"/>
    <property type="match status" value="1"/>
</dbReference>
<accession>A8PKV0</accession>
<dbReference type="InterPro" id="IPR020084">
    <property type="entry name" value="NUDIX_hydrolase_CS"/>
</dbReference>
<dbReference type="GO" id="GO:0006753">
    <property type="term" value="P:nucleoside phosphate metabolic process"/>
    <property type="evidence" value="ECO:0007669"/>
    <property type="project" value="TreeGrafter"/>
</dbReference>
<feature type="domain" description="Nudix hydrolase" evidence="15">
    <location>
        <begin position="49"/>
        <end position="187"/>
    </location>
</feature>
<dbReference type="InterPro" id="IPR015797">
    <property type="entry name" value="NUDIX_hydrolase-like_dom_sf"/>
</dbReference>
<feature type="short sequence motif" description="Nudix box" evidence="14">
    <location>
        <begin position="91"/>
        <end position="113"/>
    </location>
</feature>
<proteinExistence type="inferred from homology"/>
<dbReference type="InterPro" id="IPR004385">
    <property type="entry name" value="NDP_pyrophosphatase"/>
</dbReference>
<dbReference type="NCBIfam" id="TIGR00052">
    <property type="entry name" value="nudix-type nucleoside diphosphatase, YffH/AdpP family"/>
    <property type="match status" value="1"/>
</dbReference>
<dbReference type="GO" id="GO:0005829">
    <property type="term" value="C:cytosol"/>
    <property type="evidence" value="ECO:0007669"/>
    <property type="project" value="TreeGrafter"/>
</dbReference>
<evidence type="ECO:0000256" key="5">
    <source>
        <dbReference type="ARBA" id="ARBA00022723"/>
    </source>
</evidence>
<feature type="binding site" evidence="13">
    <location>
        <position position="106"/>
    </location>
    <ligand>
        <name>Mg(2+)</name>
        <dbReference type="ChEBI" id="CHEBI:18420"/>
        <label>1</label>
    </ligand>
</feature>
<evidence type="ECO:0000256" key="6">
    <source>
        <dbReference type="ARBA" id="ARBA00022801"/>
    </source>
</evidence>
<comment type="caution">
    <text evidence="16">The sequence shown here is derived from an EMBL/GenBank/DDBJ whole genome shotgun (WGS) entry which is preliminary data.</text>
</comment>
<evidence type="ECO:0000256" key="13">
    <source>
        <dbReference type="PIRSR" id="PIRSR604385-2"/>
    </source>
</evidence>
<evidence type="ECO:0000256" key="7">
    <source>
        <dbReference type="ARBA" id="ARBA00022842"/>
    </source>
</evidence>
<dbReference type="eggNOG" id="COG0494">
    <property type="taxonomic scope" value="Bacteria"/>
</dbReference>
<evidence type="ECO:0000256" key="12">
    <source>
        <dbReference type="ARBA" id="ARBA00049546"/>
    </source>
</evidence>
<keyword evidence="7 13" id="KW-0460">Magnesium</keyword>
<evidence type="ECO:0000256" key="4">
    <source>
        <dbReference type="ARBA" id="ARBA00013297"/>
    </source>
</evidence>
<reference evidence="16" key="2">
    <citation type="submission" date="2007-10" db="EMBL/GenBank/DDBJ databases">
        <authorList>
            <person name="Myers G.S."/>
        </authorList>
    </citation>
    <scope>NUCLEOTIDE SEQUENCE [LARGE SCALE GENOMIC DNA]</scope>
</reference>
<keyword evidence="6 16" id="KW-0378">Hydrolase</keyword>
<dbReference type="GO" id="GO:0019144">
    <property type="term" value="F:ADP-sugar diphosphatase activity"/>
    <property type="evidence" value="ECO:0007669"/>
    <property type="project" value="TreeGrafter"/>
</dbReference>
<evidence type="ECO:0000256" key="3">
    <source>
        <dbReference type="ARBA" id="ARBA00012453"/>
    </source>
</evidence>
<dbReference type="SUPFAM" id="SSF55811">
    <property type="entry name" value="Nudix"/>
    <property type="match status" value="1"/>
</dbReference>
<dbReference type="STRING" id="59196.RICGR_0049"/>
<dbReference type="PANTHER" id="PTHR11839">
    <property type="entry name" value="UDP/ADP-SUGAR PYROPHOSPHATASE"/>
    <property type="match status" value="1"/>
</dbReference>
<evidence type="ECO:0000259" key="15">
    <source>
        <dbReference type="PROSITE" id="PS51462"/>
    </source>
</evidence>
<keyword evidence="17" id="KW-1185">Reference proteome</keyword>
<keyword evidence="5 13" id="KW-0479">Metal-binding</keyword>
<dbReference type="CDD" id="cd24155">
    <property type="entry name" value="NUDIX_ADPRase"/>
    <property type="match status" value="1"/>
</dbReference>
<organism evidence="16 17">
    <name type="scientific">Rickettsiella grylli</name>
    <dbReference type="NCBI Taxonomy" id="59196"/>
    <lineage>
        <taxon>Bacteria</taxon>
        <taxon>Pseudomonadati</taxon>
        <taxon>Pseudomonadota</taxon>
        <taxon>Gammaproteobacteria</taxon>
        <taxon>Legionellales</taxon>
        <taxon>Coxiellaceae</taxon>
        <taxon>Rickettsiella</taxon>
    </lineage>
</organism>
<comment type="catalytic activity">
    <reaction evidence="12">
        <text>ADP-D-ribose + H2O = D-ribose 5-phosphate + AMP + 2 H(+)</text>
        <dbReference type="Rhea" id="RHEA:10412"/>
        <dbReference type="ChEBI" id="CHEBI:15377"/>
        <dbReference type="ChEBI" id="CHEBI:15378"/>
        <dbReference type="ChEBI" id="CHEBI:57967"/>
        <dbReference type="ChEBI" id="CHEBI:78346"/>
        <dbReference type="ChEBI" id="CHEBI:456215"/>
        <dbReference type="EC" id="3.6.1.13"/>
    </reaction>
</comment>
<evidence type="ECO:0000256" key="14">
    <source>
        <dbReference type="PIRSR" id="PIRSR604385-3"/>
    </source>
</evidence>
<dbReference type="PROSITE" id="PS51462">
    <property type="entry name" value="NUDIX"/>
    <property type="match status" value="1"/>
</dbReference>
<comment type="function">
    <text evidence="8">Acts on ADP-mannose and ADP-glucose as well as ADP-ribose. Prevents glycogen biosynthesis. The reaction catalyzed by this enzyme is a limiting step of the gluconeogenic process.</text>
</comment>
<evidence type="ECO:0000256" key="9">
    <source>
        <dbReference type="ARBA" id="ARBA00030162"/>
    </source>
</evidence>
<evidence type="ECO:0000313" key="16">
    <source>
        <dbReference type="EMBL" id="EDP46121.1"/>
    </source>
</evidence>
<feature type="binding site" evidence="13">
    <location>
        <position position="110"/>
    </location>
    <ligand>
        <name>Mg(2+)</name>
        <dbReference type="ChEBI" id="CHEBI:18420"/>
        <label>1</label>
    </ligand>
</feature>
<evidence type="ECO:0000256" key="11">
    <source>
        <dbReference type="ARBA" id="ARBA00033056"/>
    </source>
</evidence>
<dbReference type="RefSeq" id="WP_006035108.1">
    <property type="nucleotide sequence ID" value="NZ_AAQJ02000001.1"/>
</dbReference>
<dbReference type="Pfam" id="PF00293">
    <property type="entry name" value="NUDIX"/>
    <property type="match status" value="1"/>
</dbReference>
<protein>
    <recommendedName>
        <fullName evidence="4">ADP-ribose pyrophosphatase</fullName>
        <ecNumber evidence="3">3.6.1.13</ecNumber>
    </recommendedName>
    <alternativeName>
        <fullName evidence="9">ADP-ribose diphosphatase</fullName>
    </alternativeName>
    <alternativeName>
        <fullName evidence="11">ADP-ribose phosphohydrolase</fullName>
    </alternativeName>
    <alternativeName>
        <fullName evidence="10">Adenosine diphosphoribose pyrophosphatase</fullName>
    </alternativeName>
</protein>
<gene>
    <name evidence="16" type="ORF">RICGR_0049</name>
</gene>
<dbReference type="InterPro" id="IPR000086">
    <property type="entry name" value="NUDIX_hydrolase_dom"/>
</dbReference>
<reference evidence="16" key="1">
    <citation type="submission" date="2006-04" db="EMBL/GenBank/DDBJ databases">
        <authorList>
            <person name="Seshadri R."/>
            <person name="Federici B.A."/>
        </authorList>
    </citation>
    <scope>NUCLEOTIDE SEQUENCE [LARGE SCALE GENOMIC DNA]</scope>
</reference>
<feature type="binding site" evidence="13">
    <location>
        <position position="158"/>
    </location>
    <ligand>
        <name>Mg(2+)</name>
        <dbReference type="ChEBI" id="CHEBI:18420"/>
        <label>1</label>
    </ligand>
</feature>
<evidence type="ECO:0000256" key="10">
    <source>
        <dbReference type="ARBA" id="ARBA00030308"/>
    </source>
</evidence>
<evidence type="ECO:0000256" key="8">
    <source>
        <dbReference type="ARBA" id="ARBA00025164"/>
    </source>
</evidence>
<evidence type="ECO:0000256" key="2">
    <source>
        <dbReference type="ARBA" id="ARBA00007482"/>
    </source>
</evidence>
<dbReference type="AlphaFoldDB" id="A8PKV0"/>
<comment type="cofactor">
    <cofactor evidence="1 13">
        <name>Mg(2+)</name>
        <dbReference type="ChEBI" id="CHEBI:18420"/>
    </cofactor>
</comment>
<dbReference type="Proteomes" id="UP000054075">
    <property type="component" value="Unassembled WGS sequence"/>
</dbReference>
<name>A8PKV0_9COXI</name>
<dbReference type="GO" id="GO:0046872">
    <property type="term" value="F:metal ion binding"/>
    <property type="evidence" value="ECO:0007669"/>
    <property type="project" value="UniProtKB-KW"/>
</dbReference>
<evidence type="ECO:0000313" key="17">
    <source>
        <dbReference type="Proteomes" id="UP000054075"/>
    </source>
</evidence>
<feature type="binding site" evidence="13">
    <location>
        <position position="90"/>
    </location>
    <ligand>
        <name>Mg(2+)</name>
        <dbReference type="ChEBI" id="CHEBI:18420"/>
        <label>1</label>
    </ligand>
</feature>
<evidence type="ECO:0000256" key="1">
    <source>
        <dbReference type="ARBA" id="ARBA00001946"/>
    </source>
</evidence>
<dbReference type="GO" id="GO:0047631">
    <property type="term" value="F:ADP-ribose diphosphatase activity"/>
    <property type="evidence" value="ECO:0007669"/>
    <property type="project" value="UniProtKB-EC"/>
</dbReference>
<dbReference type="PROSITE" id="PS00893">
    <property type="entry name" value="NUDIX_BOX"/>
    <property type="match status" value="1"/>
</dbReference>
<dbReference type="Gene3D" id="3.90.79.10">
    <property type="entry name" value="Nucleoside Triphosphate Pyrophosphohydrolase"/>
    <property type="match status" value="1"/>
</dbReference>
<dbReference type="OrthoDB" id="5292471at2"/>
<dbReference type="GO" id="GO:0019693">
    <property type="term" value="P:ribose phosphate metabolic process"/>
    <property type="evidence" value="ECO:0007669"/>
    <property type="project" value="TreeGrafter"/>
</dbReference>